<evidence type="ECO:0000313" key="2">
    <source>
        <dbReference type="EMBL" id="CAH2050820.1"/>
    </source>
</evidence>
<sequence length="71" mass="7378">MWVSRGAGGGGDAPISPNKINKCRRGGGHRSANDTPLQIFFIANLKHKLVAAVAVSVPPAPRASPTVARHP</sequence>
<evidence type="ECO:0000256" key="1">
    <source>
        <dbReference type="SAM" id="MobiDB-lite"/>
    </source>
</evidence>
<feature type="compositionally biased region" description="Gly residues" evidence="1">
    <location>
        <begin position="1"/>
        <end position="12"/>
    </location>
</feature>
<organism evidence="2 3">
    <name type="scientific">Iphiclides podalirius</name>
    <name type="common">scarce swallowtail</name>
    <dbReference type="NCBI Taxonomy" id="110791"/>
    <lineage>
        <taxon>Eukaryota</taxon>
        <taxon>Metazoa</taxon>
        <taxon>Ecdysozoa</taxon>
        <taxon>Arthropoda</taxon>
        <taxon>Hexapoda</taxon>
        <taxon>Insecta</taxon>
        <taxon>Pterygota</taxon>
        <taxon>Neoptera</taxon>
        <taxon>Endopterygota</taxon>
        <taxon>Lepidoptera</taxon>
        <taxon>Glossata</taxon>
        <taxon>Ditrysia</taxon>
        <taxon>Papilionoidea</taxon>
        <taxon>Papilionidae</taxon>
        <taxon>Papilioninae</taxon>
        <taxon>Iphiclides</taxon>
    </lineage>
</organism>
<accession>A0ABN8ID92</accession>
<name>A0ABN8ID92_9NEOP</name>
<keyword evidence="3" id="KW-1185">Reference proteome</keyword>
<feature type="region of interest" description="Disordered" evidence="1">
    <location>
        <begin position="1"/>
        <end position="32"/>
    </location>
</feature>
<dbReference type="EMBL" id="OW152814">
    <property type="protein sequence ID" value="CAH2050820.1"/>
    <property type="molecule type" value="Genomic_DNA"/>
</dbReference>
<gene>
    <name evidence="2" type="ORF">IPOD504_LOCUS7696</name>
</gene>
<feature type="non-terminal residue" evidence="2">
    <location>
        <position position="71"/>
    </location>
</feature>
<evidence type="ECO:0000313" key="3">
    <source>
        <dbReference type="Proteomes" id="UP000837857"/>
    </source>
</evidence>
<reference evidence="2" key="1">
    <citation type="submission" date="2022-03" db="EMBL/GenBank/DDBJ databases">
        <authorList>
            <person name="Martin H S."/>
        </authorList>
    </citation>
    <scope>NUCLEOTIDE SEQUENCE</scope>
</reference>
<dbReference type="Proteomes" id="UP000837857">
    <property type="component" value="Chromosome 2"/>
</dbReference>
<protein>
    <submittedName>
        <fullName evidence="2">Uncharacterized protein</fullName>
    </submittedName>
</protein>
<proteinExistence type="predicted"/>